<keyword evidence="3" id="KW-1185">Reference proteome</keyword>
<dbReference type="PANTHER" id="PTHR36619:SF3">
    <property type="entry name" value="TRANSMEMBRANE PROTEIN"/>
    <property type="match status" value="1"/>
</dbReference>
<comment type="caution">
    <text evidence="2">The sequence shown here is derived from an EMBL/GenBank/DDBJ whole genome shotgun (WGS) entry which is preliminary data.</text>
</comment>
<protein>
    <submittedName>
        <fullName evidence="2">Uncharacterized protein</fullName>
    </submittedName>
</protein>
<dbReference type="EMBL" id="CM004396">
    <property type="protein sequence ID" value="OAY38884.1"/>
    <property type="molecule type" value="Genomic_DNA"/>
</dbReference>
<organism evidence="2 3">
    <name type="scientific">Manihot esculenta</name>
    <name type="common">Cassava</name>
    <name type="synonym">Jatropha manihot</name>
    <dbReference type="NCBI Taxonomy" id="3983"/>
    <lineage>
        <taxon>Eukaryota</taxon>
        <taxon>Viridiplantae</taxon>
        <taxon>Streptophyta</taxon>
        <taxon>Embryophyta</taxon>
        <taxon>Tracheophyta</taxon>
        <taxon>Spermatophyta</taxon>
        <taxon>Magnoliopsida</taxon>
        <taxon>eudicotyledons</taxon>
        <taxon>Gunneridae</taxon>
        <taxon>Pentapetalae</taxon>
        <taxon>rosids</taxon>
        <taxon>fabids</taxon>
        <taxon>Malpighiales</taxon>
        <taxon>Euphorbiaceae</taxon>
        <taxon>Crotonoideae</taxon>
        <taxon>Manihoteae</taxon>
        <taxon>Manihot</taxon>
    </lineage>
</organism>
<evidence type="ECO:0000313" key="3">
    <source>
        <dbReference type="Proteomes" id="UP000091857"/>
    </source>
</evidence>
<keyword evidence="1" id="KW-0732">Signal</keyword>
<accession>A0A2C9V3H9</accession>
<reference evidence="3" key="1">
    <citation type="journal article" date="2016" name="Nat. Biotechnol.">
        <title>Sequencing wild and cultivated cassava and related species reveals extensive interspecific hybridization and genetic diversity.</title>
        <authorList>
            <person name="Bredeson J.V."/>
            <person name="Lyons J.B."/>
            <person name="Prochnik S.E."/>
            <person name="Wu G.A."/>
            <person name="Ha C.M."/>
            <person name="Edsinger-Gonzales E."/>
            <person name="Grimwood J."/>
            <person name="Schmutz J."/>
            <person name="Rabbi I.Y."/>
            <person name="Egesi C."/>
            <person name="Nauluvula P."/>
            <person name="Lebot V."/>
            <person name="Ndunguru J."/>
            <person name="Mkamilo G."/>
            <person name="Bart R.S."/>
            <person name="Setter T.L."/>
            <person name="Gleadow R.M."/>
            <person name="Kulakow P."/>
            <person name="Ferguson M.E."/>
            <person name="Rounsley S."/>
            <person name="Rokhsar D.S."/>
        </authorList>
    </citation>
    <scope>NUCLEOTIDE SEQUENCE [LARGE SCALE GENOMIC DNA]</scope>
    <source>
        <strain evidence="3">cv. AM560-2</strain>
    </source>
</reference>
<dbReference type="AlphaFoldDB" id="A0A2C9V3H9"/>
<dbReference type="Proteomes" id="UP000091857">
    <property type="component" value="Chromosome 10"/>
</dbReference>
<gene>
    <name evidence="2" type="ORF">MANES_10G049800v8</name>
</gene>
<feature type="chain" id="PRO_5012858536" evidence="1">
    <location>
        <begin position="29"/>
        <end position="96"/>
    </location>
</feature>
<proteinExistence type="predicted"/>
<name>A0A2C9V3H9_MANES</name>
<feature type="signal peptide" evidence="1">
    <location>
        <begin position="1"/>
        <end position="28"/>
    </location>
</feature>
<dbReference type="Gramene" id="Manes.10G049800.1.v8.1">
    <property type="protein sequence ID" value="Manes.10G049800.1.v8.1.CDS.1"/>
    <property type="gene ID" value="Manes.10G049800.v8.1"/>
</dbReference>
<dbReference type="OMA" id="STMCETG"/>
<dbReference type="PANTHER" id="PTHR36619">
    <property type="entry name" value="OS04G0208900 PROTEIN"/>
    <property type="match status" value="1"/>
</dbReference>
<sequence length="96" mass="10728">MSTASFAFFMLLLFSFLLLSFPITMVTARPLELKHSRVSITFKPKTSYRGRDFGGRDVESCLPKGFHQTSAPSRYINYGTLGSTMCETGKKHVDAP</sequence>
<evidence type="ECO:0000313" key="2">
    <source>
        <dbReference type="EMBL" id="OAY38884.1"/>
    </source>
</evidence>
<evidence type="ECO:0000256" key="1">
    <source>
        <dbReference type="SAM" id="SignalP"/>
    </source>
</evidence>